<evidence type="ECO:0000313" key="2">
    <source>
        <dbReference type="EMBL" id="UQC76976.1"/>
    </source>
</evidence>
<reference evidence="2" key="1">
    <citation type="journal article" date="2021" name="Mol. Plant Microbe Interact.">
        <title>Complete Genome Sequence of the Plant-Pathogenic Fungus Colletotrichum lupini.</title>
        <authorList>
            <person name="Baroncelli R."/>
            <person name="Pensec F."/>
            <person name="Da Lio D."/>
            <person name="Boufleur T."/>
            <person name="Vicente I."/>
            <person name="Sarrocco S."/>
            <person name="Picot A."/>
            <person name="Baraldi E."/>
            <person name="Sukno S."/>
            <person name="Thon M."/>
            <person name="Le Floch G."/>
        </authorList>
    </citation>
    <scope>NUCLEOTIDE SEQUENCE</scope>
    <source>
        <strain evidence="2">IMI 504893</strain>
    </source>
</reference>
<dbReference type="Proteomes" id="UP000830671">
    <property type="component" value="Chromosome 2"/>
</dbReference>
<evidence type="ECO:0000313" key="3">
    <source>
        <dbReference type="Proteomes" id="UP000830671"/>
    </source>
</evidence>
<protein>
    <submittedName>
        <fullName evidence="2">Major facilitator superfamily transporter</fullName>
    </submittedName>
</protein>
<dbReference type="AlphaFoldDB" id="A0A9Q8SHF4"/>
<organism evidence="2 3">
    <name type="scientific">Colletotrichum lupini</name>
    <dbReference type="NCBI Taxonomy" id="145971"/>
    <lineage>
        <taxon>Eukaryota</taxon>
        <taxon>Fungi</taxon>
        <taxon>Dikarya</taxon>
        <taxon>Ascomycota</taxon>
        <taxon>Pezizomycotina</taxon>
        <taxon>Sordariomycetes</taxon>
        <taxon>Hypocreomycetidae</taxon>
        <taxon>Glomerellales</taxon>
        <taxon>Glomerellaceae</taxon>
        <taxon>Colletotrichum</taxon>
        <taxon>Colletotrichum acutatum species complex</taxon>
    </lineage>
</organism>
<accession>A0A9Q8SHF4</accession>
<dbReference type="GeneID" id="73336484"/>
<dbReference type="RefSeq" id="XP_049138617.1">
    <property type="nucleotide sequence ID" value="XM_049281474.1"/>
</dbReference>
<proteinExistence type="predicted"/>
<dbReference type="KEGG" id="clup:CLUP02_02442"/>
<sequence length="130" mass="14438">MARPDDSSAPKRPRSKASSQGRRNSRDQHQDDDVVVNDETPLLKASHSNMAVPSYQTPDLSLVAETEAPQQPVSWMSMPKKWQLGMVVFARLAEPLAERSLTSYLFYQLKFLSPSLPVGLRGRKGALLSS</sequence>
<name>A0A9Q8SHF4_9PEZI</name>
<dbReference type="EMBL" id="CP019474">
    <property type="protein sequence ID" value="UQC76976.1"/>
    <property type="molecule type" value="Genomic_DNA"/>
</dbReference>
<keyword evidence="3" id="KW-1185">Reference proteome</keyword>
<evidence type="ECO:0000256" key="1">
    <source>
        <dbReference type="SAM" id="MobiDB-lite"/>
    </source>
</evidence>
<gene>
    <name evidence="2" type="ORF">CLUP02_02442</name>
</gene>
<feature type="region of interest" description="Disordered" evidence="1">
    <location>
        <begin position="1"/>
        <end position="54"/>
    </location>
</feature>